<keyword evidence="6" id="KW-0819">tRNA processing</keyword>
<comment type="similarity">
    <text evidence="2">Belongs to the SUA5 family.</text>
</comment>
<keyword evidence="7" id="KW-0548">Nucleotidyltransferase</keyword>
<comment type="caution">
    <text evidence="13">The sequence shown here is derived from an EMBL/GenBank/DDBJ whole genome shotgun (WGS) entry which is preliminary data.</text>
</comment>
<evidence type="ECO:0000313" key="14">
    <source>
        <dbReference type="Proteomes" id="UP000442535"/>
    </source>
</evidence>
<evidence type="ECO:0000256" key="5">
    <source>
        <dbReference type="ARBA" id="ARBA00022679"/>
    </source>
</evidence>
<name>A0A7K0K113_9ACTO</name>
<keyword evidence="4" id="KW-0963">Cytoplasm</keyword>
<gene>
    <name evidence="13" type="ORF">FYJ63_02820</name>
</gene>
<keyword evidence="14" id="KW-1185">Reference proteome</keyword>
<evidence type="ECO:0000256" key="8">
    <source>
        <dbReference type="ARBA" id="ARBA00022741"/>
    </source>
</evidence>
<evidence type="ECO:0000256" key="10">
    <source>
        <dbReference type="ARBA" id="ARBA00029774"/>
    </source>
</evidence>
<dbReference type="Gene3D" id="3.90.870.10">
    <property type="entry name" value="DHBP synthase"/>
    <property type="match status" value="1"/>
</dbReference>
<dbReference type="Pfam" id="PF01300">
    <property type="entry name" value="Sua5_yciO_yrdC"/>
    <property type="match status" value="1"/>
</dbReference>
<keyword evidence="5" id="KW-0808">Transferase</keyword>
<dbReference type="NCBIfam" id="TIGR00057">
    <property type="entry name" value="L-threonylcarbamoyladenylate synthase"/>
    <property type="match status" value="1"/>
</dbReference>
<keyword evidence="8" id="KW-0547">Nucleotide-binding</keyword>
<feature type="domain" description="YrdC-like" evidence="12">
    <location>
        <begin position="12"/>
        <end position="213"/>
    </location>
</feature>
<evidence type="ECO:0000256" key="9">
    <source>
        <dbReference type="ARBA" id="ARBA00022840"/>
    </source>
</evidence>
<evidence type="ECO:0000256" key="6">
    <source>
        <dbReference type="ARBA" id="ARBA00022694"/>
    </source>
</evidence>
<accession>A0A7K0K113</accession>
<evidence type="ECO:0000256" key="3">
    <source>
        <dbReference type="ARBA" id="ARBA00012584"/>
    </source>
</evidence>
<protein>
    <recommendedName>
        <fullName evidence="10">L-threonylcarbamoyladenylate synthase</fullName>
        <ecNumber evidence="3">2.7.7.87</ecNumber>
    </recommendedName>
    <alternativeName>
        <fullName evidence="10">L-threonylcarbamoyladenylate synthase</fullName>
    </alternativeName>
</protein>
<dbReference type="Proteomes" id="UP000442535">
    <property type="component" value="Unassembled WGS sequence"/>
</dbReference>
<evidence type="ECO:0000256" key="1">
    <source>
        <dbReference type="ARBA" id="ARBA00004496"/>
    </source>
</evidence>
<dbReference type="GO" id="GO:0005737">
    <property type="term" value="C:cytoplasm"/>
    <property type="evidence" value="ECO:0007669"/>
    <property type="project" value="UniProtKB-SubCell"/>
</dbReference>
<dbReference type="GO" id="GO:0006450">
    <property type="term" value="P:regulation of translational fidelity"/>
    <property type="evidence" value="ECO:0007669"/>
    <property type="project" value="TreeGrafter"/>
</dbReference>
<dbReference type="GO" id="GO:0000049">
    <property type="term" value="F:tRNA binding"/>
    <property type="evidence" value="ECO:0007669"/>
    <property type="project" value="TreeGrafter"/>
</dbReference>
<dbReference type="GO" id="GO:0005524">
    <property type="term" value="F:ATP binding"/>
    <property type="evidence" value="ECO:0007669"/>
    <property type="project" value="UniProtKB-KW"/>
</dbReference>
<dbReference type="RefSeq" id="WP_154543601.1">
    <property type="nucleotide sequence ID" value="NZ_VUMY01000004.1"/>
</dbReference>
<evidence type="ECO:0000256" key="11">
    <source>
        <dbReference type="ARBA" id="ARBA00048366"/>
    </source>
</evidence>
<dbReference type="PANTHER" id="PTHR17490:SF16">
    <property type="entry name" value="THREONYLCARBAMOYL-AMP SYNTHASE"/>
    <property type="match status" value="1"/>
</dbReference>
<sequence length="223" mass="23185">MEIIKADGGLSAENLATIDEAVKSSKLLVMPTDTVYGIATIPFEPQAVERLQSAKGRGEDFPPPVLVSGPAALEELLALPNSGLSGMPRAQFEAASKLAQAFWPGPLTIIAKARPSLGWDLGKTGGTIALRMPNHPVALEILGATGPLAVTSANRHGAPPATNLSAATAYFWDKVAVYVDAGESPSGLPSTIVDVTRLDTETRLPRLIRQGGVSLDEISAALA</sequence>
<dbReference type="PANTHER" id="PTHR17490">
    <property type="entry name" value="SUA5"/>
    <property type="match status" value="1"/>
</dbReference>
<dbReference type="InterPro" id="IPR006070">
    <property type="entry name" value="Sua5-like_dom"/>
</dbReference>
<keyword evidence="9" id="KW-0067">ATP-binding</keyword>
<proteinExistence type="inferred from homology"/>
<dbReference type="GO" id="GO:0003725">
    <property type="term" value="F:double-stranded RNA binding"/>
    <property type="evidence" value="ECO:0007669"/>
    <property type="project" value="InterPro"/>
</dbReference>
<comment type="subcellular location">
    <subcellularLocation>
        <location evidence="1">Cytoplasm</location>
    </subcellularLocation>
</comment>
<dbReference type="PROSITE" id="PS51163">
    <property type="entry name" value="YRDC"/>
    <property type="match status" value="1"/>
</dbReference>
<dbReference type="GO" id="GO:0008033">
    <property type="term" value="P:tRNA processing"/>
    <property type="evidence" value="ECO:0007669"/>
    <property type="project" value="UniProtKB-KW"/>
</dbReference>
<dbReference type="EMBL" id="VUMY01000004">
    <property type="protein sequence ID" value="MST49187.1"/>
    <property type="molecule type" value="Genomic_DNA"/>
</dbReference>
<evidence type="ECO:0000256" key="2">
    <source>
        <dbReference type="ARBA" id="ARBA00007663"/>
    </source>
</evidence>
<comment type="catalytic activity">
    <reaction evidence="11">
        <text>L-threonine + hydrogencarbonate + ATP = L-threonylcarbamoyladenylate + diphosphate + H2O</text>
        <dbReference type="Rhea" id="RHEA:36407"/>
        <dbReference type="ChEBI" id="CHEBI:15377"/>
        <dbReference type="ChEBI" id="CHEBI:17544"/>
        <dbReference type="ChEBI" id="CHEBI:30616"/>
        <dbReference type="ChEBI" id="CHEBI:33019"/>
        <dbReference type="ChEBI" id="CHEBI:57926"/>
        <dbReference type="ChEBI" id="CHEBI:73682"/>
        <dbReference type="EC" id="2.7.7.87"/>
    </reaction>
</comment>
<dbReference type="EC" id="2.7.7.87" evidence="3"/>
<reference evidence="13 14" key="1">
    <citation type="submission" date="2019-08" db="EMBL/GenBank/DDBJ databases">
        <title>In-depth cultivation of the pig gut microbiome towards novel bacterial diversity and tailored functional studies.</title>
        <authorList>
            <person name="Wylensek D."/>
            <person name="Hitch T.C.A."/>
            <person name="Clavel T."/>
        </authorList>
    </citation>
    <scope>NUCLEOTIDE SEQUENCE [LARGE SCALE GENOMIC DNA]</scope>
    <source>
        <strain evidence="13 14">RF-GAM-744-WT-7</strain>
    </source>
</reference>
<dbReference type="SUPFAM" id="SSF55821">
    <property type="entry name" value="YrdC/RibB"/>
    <property type="match status" value="1"/>
</dbReference>
<evidence type="ECO:0000256" key="4">
    <source>
        <dbReference type="ARBA" id="ARBA00022490"/>
    </source>
</evidence>
<evidence type="ECO:0000313" key="13">
    <source>
        <dbReference type="EMBL" id="MST49187.1"/>
    </source>
</evidence>
<evidence type="ECO:0000256" key="7">
    <source>
        <dbReference type="ARBA" id="ARBA00022695"/>
    </source>
</evidence>
<evidence type="ECO:0000259" key="12">
    <source>
        <dbReference type="PROSITE" id="PS51163"/>
    </source>
</evidence>
<dbReference type="InterPro" id="IPR050156">
    <property type="entry name" value="TC-AMP_synthase_SUA5"/>
</dbReference>
<dbReference type="InterPro" id="IPR017945">
    <property type="entry name" value="DHBP_synth_RibB-like_a/b_dom"/>
</dbReference>
<organism evidence="13 14">
    <name type="scientific">Mobiluncus porci</name>
    <dbReference type="NCBI Taxonomy" id="2652278"/>
    <lineage>
        <taxon>Bacteria</taxon>
        <taxon>Bacillati</taxon>
        <taxon>Actinomycetota</taxon>
        <taxon>Actinomycetes</taxon>
        <taxon>Actinomycetales</taxon>
        <taxon>Actinomycetaceae</taxon>
        <taxon>Mobiluncus</taxon>
    </lineage>
</organism>
<dbReference type="GO" id="GO:0061710">
    <property type="term" value="F:L-threonylcarbamoyladenylate synthase"/>
    <property type="evidence" value="ECO:0007669"/>
    <property type="project" value="UniProtKB-EC"/>
</dbReference>
<dbReference type="AlphaFoldDB" id="A0A7K0K113"/>